<keyword evidence="1" id="KW-1133">Transmembrane helix</keyword>
<feature type="transmembrane region" description="Helical" evidence="1">
    <location>
        <begin position="230"/>
        <end position="252"/>
    </location>
</feature>
<evidence type="ECO:0000256" key="1">
    <source>
        <dbReference type="SAM" id="Phobius"/>
    </source>
</evidence>
<comment type="caution">
    <text evidence="2">The sequence shown here is derived from an EMBL/GenBank/DDBJ whole genome shotgun (WGS) entry which is preliminary data.</text>
</comment>
<organism evidence="2 3">
    <name type="scientific">Rhodopseudomonas faecalis</name>
    <dbReference type="NCBI Taxonomy" id="99655"/>
    <lineage>
        <taxon>Bacteria</taxon>
        <taxon>Pseudomonadati</taxon>
        <taxon>Pseudomonadota</taxon>
        <taxon>Alphaproteobacteria</taxon>
        <taxon>Hyphomicrobiales</taxon>
        <taxon>Nitrobacteraceae</taxon>
        <taxon>Rhodopseudomonas</taxon>
    </lineage>
</organism>
<dbReference type="PANTHER" id="PTHR20992:SF9">
    <property type="entry name" value="AT15442P-RELATED"/>
    <property type="match status" value="1"/>
</dbReference>
<gene>
    <name evidence="2" type="ORF">BJ122_10114</name>
</gene>
<accession>A0A318TN19</accession>
<dbReference type="InterPro" id="IPR005240">
    <property type="entry name" value="DUF389"/>
</dbReference>
<feature type="transmembrane region" description="Helical" evidence="1">
    <location>
        <begin position="44"/>
        <end position="63"/>
    </location>
</feature>
<feature type="transmembrane region" description="Helical" evidence="1">
    <location>
        <begin position="97"/>
        <end position="120"/>
    </location>
</feature>
<evidence type="ECO:0000313" key="2">
    <source>
        <dbReference type="EMBL" id="PYF05277.1"/>
    </source>
</evidence>
<feature type="transmembrane region" description="Helical" evidence="1">
    <location>
        <begin position="69"/>
        <end position="90"/>
    </location>
</feature>
<keyword evidence="1" id="KW-0472">Membrane</keyword>
<dbReference type="PANTHER" id="PTHR20992">
    <property type="entry name" value="AT15442P-RELATED"/>
    <property type="match status" value="1"/>
</dbReference>
<feature type="transmembrane region" description="Helical" evidence="1">
    <location>
        <begin position="140"/>
        <end position="158"/>
    </location>
</feature>
<dbReference type="OrthoDB" id="9790659at2"/>
<dbReference type="Pfam" id="PF04087">
    <property type="entry name" value="DUF389"/>
    <property type="match status" value="1"/>
</dbReference>
<keyword evidence="1" id="KW-0812">Transmembrane</keyword>
<dbReference type="EMBL" id="QJTI01000001">
    <property type="protein sequence ID" value="PYF05277.1"/>
    <property type="molecule type" value="Genomic_DNA"/>
</dbReference>
<feature type="transmembrane region" description="Helical" evidence="1">
    <location>
        <begin position="165"/>
        <end position="191"/>
    </location>
</feature>
<sequence length="354" mass="37140">MVMETPKPGSPTVQGVAALFQIEGESYLDRAQTRQAVAAGARLSVSYFLMNAAATLIAGYGLLANSEAVVIGAMLIAMLYGPILGIGLALAELDVRLLVGALLTEVLGVVWVVAIGIGVGWLHNNVPISEQLLARTTPNLLDMMIALVGGAAGAYATVAKRISGAVVGVAIATALCPPLTACGILIAHGYLNLAGGAFLLFLTNLTAIAAAAMAVFLIRGHRARPSGASFGATWSARLVPLVVLLILSVYLVDALRKNIDDSSLRSSVQRVLEEGLRAQPGARVIEVRLTTESGRRNAFAVVRSPEALTADMVAHLNDKLDSMTGRQILLHVRTVPVQEITRDGPVFVRSPSIR</sequence>
<feature type="transmembrane region" description="Helical" evidence="1">
    <location>
        <begin position="197"/>
        <end position="218"/>
    </location>
</feature>
<dbReference type="AlphaFoldDB" id="A0A318TN19"/>
<evidence type="ECO:0000313" key="3">
    <source>
        <dbReference type="Proteomes" id="UP000248148"/>
    </source>
</evidence>
<proteinExistence type="predicted"/>
<reference evidence="2 3" key="1">
    <citation type="submission" date="2018-06" db="EMBL/GenBank/DDBJ databases">
        <title>Genomic Encyclopedia of Archaeal and Bacterial Type Strains, Phase II (KMG-II): from individual species to whole genera.</title>
        <authorList>
            <person name="Goeker M."/>
        </authorList>
    </citation>
    <scope>NUCLEOTIDE SEQUENCE [LARGE SCALE GENOMIC DNA]</scope>
    <source>
        <strain evidence="2 3">JCM 11668</strain>
    </source>
</reference>
<dbReference type="RefSeq" id="WP_110779175.1">
    <property type="nucleotide sequence ID" value="NZ_QJTI01000001.1"/>
</dbReference>
<dbReference type="Proteomes" id="UP000248148">
    <property type="component" value="Unassembled WGS sequence"/>
</dbReference>
<name>A0A318TN19_9BRAD</name>
<protein>
    <submittedName>
        <fullName evidence="2">Putative hydrophobic protein (TIGR00271 family)</fullName>
    </submittedName>
</protein>
<keyword evidence="3" id="KW-1185">Reference proteome</keyword>